<organism evidence="1 2">
    <name type="scientific">Longimycelium tulufanense</name>
    <dbReference type="NCBI Taxonomy" id="907463"/>
    <lineage>
        <taxon>Bacteria</taxon>
        <taxon>Bacillati</taxon>
        <taxon>Actinomycetota</taxon>
        <taxon>Actinomycetes</taxon>
        <taxon>Pseudonocardiales</taxon>
        <taxon>Pseudonocardiaceae</taxon>
        <taxon>Longimycelium</taxon>
    </lineage>
</organism>
<dbReference type="AlphaFoldDB" id="A0A8J3C6C0"/>
<keyword evidence="2" id="KW-1185">Reference proteome</keyword>
<evidence type="ECO:0000313" key="2">
    <source>
        <dbReference type="Proteomes" id="UP000637578"/>
    </source>
</evidence>
<dbReference type="InterPro" id="IPR035405">
    <property type="entry name" value="GP70"/>
</dbReference>
<sequence>MGSSEETAIVSKPPYIMAWWEEHEEGRVLGVYQSPMVREDDPIYAPVAAALRDRCHRWMASEVVRDTDMMYRKARLTAYMVFAVCPGPRWVHSCTRSGSRPAEAATSSARGCA</sequence>
<gene>
    <name evidence="1" type="ORF">GCM10012275_07820</name>
</gene>
<dbReference type="Proteomes" id="UP000637578">
    <property type="component" value="Unassembled WGS sequence"/>
</dbReference>
<accession>A0A8J3C6C0</accession>
<protein>
    <submittedName>
        <fullName evidence="1">Uncharacterized protein</fullName>
    </submittedName>
</protein>
<dbReference type="Pfam" id="PF17429">
    <property type="entry name" value="GP70"/>
    <property type="match status" value="1"/>
</dbReference>
<name>A0A8J3C6C0_9PSEU</name>
<evidence type="ECO:0000313" key="1">
    <source>
        <dbReference type="EMBL" id="GGM39371.1"/>
    </source>
</evidence>
<reference evidence="1" key="1">
    <citation type="journal article" date="2014" name="Int. J. Syst. Evol. Microbiol.">
        <title>Complete genome sequence of Corynebacterium casei LMG S-19264T (=DSM 44701T), isolated from a smear-ripened cheese.</title>
        <authorList>
            <consortium name="US DOE Joint Genome Institute (JGI-PGF)"/>
            <person name="Walter F."/>
            <person name="Albersmeier A."/>
            <person name="Kalinowski J."/>
            <person name="Ruckert C."/>
        </authorList>
    </citation>
    <scope>NUCLEOTIDE SEQUENCE</scope>
    <source>
        <strain evidence="1">CGMCC 4.5737</strain>
    </source>
</reference>
<proteinExistence type="predicted"/>
<reference evidence="1" key="2">
    <citation type="submission" date="2020-09" db="EMBL/GenBank/DDBJ databases">
        <authorList>
            <person name="Sun Q."/>
            <person name="Zhou Y."/>
        </authorList>
    </citation>
    <scope>NUCLEOTIDE SEQUENCE</scope>
    <source>
        <strain evidence="1">CGMCC 4.5737</strain>
    </source>
</reference>
<dbReference type="EMBL" id="BMMK01000002">
    <property type="protein sequence ID" value="GGM39371.1"/>
    <property type="molecule type" value="Genomic_DNA"/>
</dbReference>
<comment type="caution">
    <text evidence="1">The sequence shown here is derived from an EMBL/GenBank/DDBJ whole genome shotgun (WGS) entry which is preliminary data.</text>
</comment>